<keyword evidence="4" id="KW-0479">Metal-binding</keyword>
<feature type="binding site" evidence="4">
    <location>
        <position position="121"/>
    </location>
    <ligand>
        <name>Zn(2+)</name>
        <dbReference type="ChEBI" id="CHEBI:29105"/>
    </ligand>
</feature>
<dbReference type="InterPro" id="IPR026590">
    <property type="entry name" value="Ssirtuin_cat_dom"/>
</dbReference>
<keyword evidence="2" id="KW-0808">Transferase</keyword>
<dbReference type="GO" id="GO:0046872">
    <property type="term" value="F:metal ion binding"/>
    <property type="evidence" value="ECO:0007669"/>
    <property type="project" value="UniProtKB-KW"/>
</dbReference>
<evidence type="ECO:0000259" key="5">
    <source>
        <dbReference type="PROSITE" id="PS50305"/>
    </source>
</evidence>
<reference evidence="6 7" key="1">
    <citation type="submission" date="2018-06" db="EMBL/GenBank/DDBJ databases">
        <title>Genomic Encyclopedia of Type Strains, Phase IV (KMG-IV): sequencing the most valuable type-strain genomes for metagenomic binning, comparative biology and taxonomic classification.</title>
        <authorList>
            <person name="Goeker M."/>
        </authorList>
    </citation>
    <scope>NUCLEOTIDE SEQUENCE [LARGE SCALE GENOMIC DNA]</scope>
    <source>
        <strain evidence="6 7">DSM 22112</strain>
    </source>
</reference>
<dbReference type="PANTHER" id="PTHR11085">
    <property type="entry name" value="NAD-DEPENDENT PROTEIN DEACYLASE SIRTUIN-5, MITOCHONDRIAL-RELATED"/>
    <property type="match status" value="1"/>
</dbReference>
<dbReference type="EMBL" id="QNRX01000004">
    <property type="protein sequence ID" value="RBP67329.1"/>
    <property type="molecule type" value="Genomic_DNA"/>
</dbReference>
<dbReference type="EC" id="2.3.1.286" evidence="1"/>
<evidence type="ECO:0000256" key="4">
    <source>
        <dbReference type="PROSITE-ProRule" id="PRU00236"/>
    </source>
</evidence>
<dbReference type="InterPro" id="IPR003000">
    <property type="entry name" value="Sirtuin"/>
</dbReference>
<dbReference type="GO" id="GO:0070403">
    <property type="term" value="F:NAD+ binding"/>
    <property type="evidence" value="ECO:0007669"/>
    <property type="project" value="InterPro"/>
</dbReference>
<feature type="binding site" evidence="4">
    <location>
        <position position="124"/>
    </location>
    <ligand>
        <name>Zn(2+)</name>
        <dbReference type="ChEBI" id="CHEBI:29105"/>
    </ligand>
</feature>
<protein>
    <recommendedName>
        <fullName evidence="1">protein acetyllysine N-acetyltransferase</fullName>
        <ecNumber evidence="1">2.3.1.286</ecNumber>
    </recommendedName>
</protein>
<dbReference type="InterPro" id="IPR050134">
    <property type="entry name" value="NAD-dep_sirtuin_deacylases"/>
</dbReference>
<dbReference type="RefSeq" id="WP_113919893.1">
    <property type="nucleotide sequence ID" value="NZ_QNRX01000004.1"/>
</dbReference>
<feature type="binding site" evidence="4">
    <location>
        <position position="103"/>
    </location>
    <ligand>
        <name>Zn(2+)</name>
        <dbReference type="ChEBI" id="CHEBI:29105"/>
    </ligand>
</feature>
<keyword evidence="4" id="KW-0862">Zinc</keyword>
<dbReference type="InterPro" id="IPR026591">
    <property type="entry name" value="Sirtuin_cat_small_dom_sf"/>
</dbReference>
<evidence type="ECO:0000256" key="1">
    <source>
        <dbReference type="ARBA" id="ARBA00012928"/>
    </source>
</evidence>
<evidence type="ECO:0000313" key="6">
    <source>
        <dbReference type="EMBL" id="RBP67329.1"/>
    </source>
</evidence>
<accession>A0A366ID23</accession>
<feature type="binding site" evidence="4">
    <location>
        <position position="106"/>
    </location>
    <ligand>
        <name>Zn(2+)</name>
        <dbReference type="ChEBI" id="CHEBI:29105"/>
    </ligand>
</feature>
<evidence type="ECO:0000256" key="3">
    <source>
        <dbReference type="ARBA" id="ARBA00023027"/>
    </source>
</evidence>
<evidence type="ECO:0000256" key="2">
    <source>
        <dbReference type="ARBA" id="ARBA00022679"/>
    </source>
</evidence>
<organism evidence="6 7">
    <name type="scientific">Alkalibaculum bacchi</name>
    <dbReference type="NCBI Taxonomy" id="645887"/>
    <lineage>
        <taxon>Bacteria</taxon>
        <taxon>Bacillati</taxon>
        <taxon>Bacillota</taxon>
        <taxon>Clostridia</taxon>
        <taxon>Eubacteriales</taxon>
        <taxon>Eubacteriaceae</taxon>
        <taxon>Alkalibaculum</taxon>
    </lineage>
</organism>
<dbReference type="InterPro" id="IPR029035">
    <property type="entry name" value="DHS-like_NAD/FAD-binding_dom"/>
</dbReference>
<dbReference type="Proteomes" id="UP000253490">
    <property type="component" value="Unassembled WGS sequence"/>
</dbReference>
<dbReference type="PROSITE" id="PS50305">
    <property type="entry name" value="SIRTUIN"/>
    <property type="match status" value="1"/>
</dbReference>
<dbReference type="PANTHER" id="PTHR11085:SF4">
    <property type="entry name" value="NAD-DEPENDENT PROTEIN DEACYLASE"/>
    <property type="match status" value="1"/>
</dbReference>
<dbReference type="SUPFAM" id="SSF52467">
    <property type="entry name" value="DHS-like NAD/FAD-binding domain"/>
    <property type="match status" value="1"/>
</dbReference>
<dbReference type="AlphaFoldDB" id="A0A366ID23"/>
<feature type="active site" description="Proton acceptor" evidence="4">
    <location>
        <position position="95"/>
    </location>
</feature>
<keyword evidence="3" id="KW-0520">NAD</keyword>
<dbReference type="Pfam" id="PF02146">
    <property type="entry name" value="SIR2"/>
    <property type="match status" value="1"/>
</dbReference>
<gene>
    <name evidence="6" type="ORF">DES36_10428</name>
</gene>
<dbReference type="GO" id="GO:0017136">
    <property type="term" value="F:histone deacetylase activity, NAD-dependent"/>
    <property type="evidence" value="ECO:0007669"/>
    <property type="project" value="TreeGrafter"/>
</dbReference>
<keyword evidence="7" id="KW-1185">Reference proteome</keyword>
<evidence type="ECO:0000313" key="7">
    <source>
        <dbReference type="Proteomes" id="UP000253490"/>
    </source>
</evidence>
<proteinExistence type="predicted"/>
<comment type="caution">
    <text evidence="6">The sequence shown here is derived from an EMBL/GenBank/DDBJ whole genome shotgun (WGS) entry which is preliminary data.</text>
</comment>
<feature type="domain" description="Deacetylase sirtuin-type" evidence="5">
    <location>
        <begin position="1"/>
        <end position="202"/>
    </location>
</feature>
<dbReference type="OrthoDB" id="9800582at2"/>
<sequence length="202" mass="22119">MKIAALTGAGVSKASGVPTFVEMGDLREKLSRSYYNSHPIEFYQILNGMRTVTEAANPNPAHIALAIKHIPIVTMNIDGLHHKAGSTEEEVIEIHGSLRKVYCPKCSKWYPFSVTEESIKCSKCIDVILQPDIVLYGDSIPRLQDSINLVSNVDLLLVIGTSFYTSTATYVSEAAKNAGVRVEIINENAEELVPKLLANNDS</sequence>
<name>A0A366ID23_9FIRM</name>
<dbReference type="Gene3D" id="3.30.1600.10">
    <property type="entry name" value="SIR2/SIRT2 'Small Domain"/>
    <property type="match status" value="1"/>
</dbReference>
<dbReference type="Gene3D" id="3.40.50.1220">
    <property type="entry name" value="TPP-binding domain"/>
    <property type="match status" value="1"/>
</dbReference>